<keyword evidence="2" id="KW-1185">Reference proteome</keyword>
<name>A0A0R2B686_9LACO</name>
<evidence type="ECO:0000313" key="1">
    <source>
        <dbReference type="EMBL" id="KRM71123.1"/>
    </source>
</evidence>
<evidence type="ECO:0000313" key="2">
    <source>
        <dbReference type="Proteomes" id="UP000051672"/>
    </source>
</evidence>
<comment type="caution">
    <text evidence="1">The sequence shown here is derived from an EMBL/GenBank/DDBJ whole genome shotgun (WGS) entry which is preliminary data.</text>
</comment>
<proteinExistence type="predicted"/>
<organism evidence="1 2">
    <name type="scientific">Lacticaseibacillus brantae DSM 23927</name>
    <dbReference type="NCBI Taxonomy" id="1423727"/>
    <lineage>
        <taxon>Bacteria</taxon>
        <taxon>Bacillati</taxon>
        <taxon>Bacillota</taxon>
        <taxon>Bacilli</taxon>
        <taxon>Lactobacillales</taxon>
        <taxon>Lactobacillaceae</taxon>
        <taxon>Lacticaseibacillus</taxon>
    </lineage>
</organism>
<accession>A0A0R2B686</accession>
<dbReference type="OrthoDB" id="2201806at2"/>
<protein>
    <submittedName>
        <fullName evidence="1">Uncharacterized protein</fullName>
    </submittedName>
</protein>
<dbReference type="EMBL" id="AYZQ01000011">
    <property type="protein sequence ID" value="KRM71123.1"/>
    <property type="molecule type" value="Genomic_DNA"/>
</dbReference>
<dbReference type="Proteomes" id="UP000051672">
    <property type="component" value="Unassembled WGS sequence"/>
</dbReference>
<sequence length="76" mass="8554">MITIESGAQEVINEAEQTYLKKFGESFPFMEYLNVTSGGAYDFSVAGAYRLKAIILQAIADNRPVPRPKGYEERVY</sequence>
<gene>
    <name evidence="1" type="ORF">FC34_GL000844</name>
</gene>
<dbReference type="PATRIC" id="fig|1423727.3.peg.851"/>
<reference evidence="1 2" key="1">
    <citation type="journal article" date="2015" name="Genome Announc.">
        <title>Expanding the biotechnology potential of lactobacilli through comparative genomics of 213 strains and associated genera.</title>
        <authorList>
            <person name="Sun Z."/>
            <person name="Harris H.M."/>
            <person name="McCann A."/>
            <person name="Guo C."/>
            <person name="Argimon S."/>
            <person name="Zhang W."/>
            <person name="Yang X."/>
            <person name="Jeffery I.B."/>
            <person name="Cooney J.C."/>
            <person name="Kagawa T.F."/>
            <person name="Liu W."/>
            <person name="Song Y."/>
            <person name="Salvetti E."/>
            <person name="Wrobel A."/>
            <person name="Rasinkangas P."/>
            <person name="Parkhill J."/>
            <person name="Rea M.C."/>
            <person name="O'Sullivan O."/>
            <person name="Ritari J."/>
            <person name="Douillard F.P."/>
            <person name="Paul Ross R."/>
            <person name="Yang R."/>
            <person name="Briner A.E."/>
            <person name="Felis G.E."/>
            <person name="de Vos W.M."/>
            <person name="Barrangou R."/>
            <person name="Klaenhammer T.R."/>
            <person name="Caufield P.W."/>
            <person name="Cui Y."/>
            <person name="Zhang H."/>
            <person name="O'Toole P.W."/>
        </authorList>
    </citation>
    <scope>NUCLEOTIDE SEQUENCE [LARGE SCALE GENOMIC DNA]</scope>
    <source>
        <strain evidence="1 2">DSM 23927</strain>
    </source>
</reference>
<dbReference type="AlphaFoldDB" id="A0A0R2B686"/>
<dbReference type="RefSeq" id="WP_057895189.1">
    <property type="nucleotide sequence ID" value="NZ_AYZQ01000011.1"/>
</dbReference>